<sequence>MARGRWENARSIGDRRPAIVWRLSRRWPGLPGRLGRLDGSGLRRRWANGPLWRARWPLDPGPVRSTNPLTGRGCGRLGCRTGPGRRRRDGGPVALWLPWRRRPARGGPGRRLSRHRHKRGRAGGCALRDDLTILAAIADDRLDGLAVDRCGDDAPGRMVDQLVLERALVIRLGAEFVLQHHGFARTVRRPDDVEPARRDRRDGDLRSRPRGPARHQGANPGRGDNRGETNQTTFLRVLPSTCDG</sequence>
<feature type="region of interest" description="Disordered" evidence="1">
    <location>
        <begin position="189"/>
        <end position="244"/>
    </location>
</feature>
<gene>
    <name evidence="2" type="ORF">SAMN05192568_1015102</name>
</gene>
<dbReference type="EMBL" id="FOTK01000015">
    <property type="protein sequence ID" value="SFL98232.1"/>
    <property type="molecule type" value="Genomic_DNA"/>
</dbReference>
<protein>
    <submittedName>
        <fullName evidence="2">Uncharacterized protein</fullName>
    </submittedName>
</protein>
<feature type="compositionally biased region" description="Basic and acidic residues" evidence="1">
    <location>
        <begin position="189"/>
        <end position="207"/>
    </location>
</feature>
<dbReference type="AlphaFoldDB" id="A0A1I4M4R7"/>
<proteinExistence type="predicted"/>
<keyword evidence="3" id="KW-1185">Reference proteome</keyword>
<dbReference type="Proteomes" id="UP000199048">
    <property type="component" value="Unassembled WGS sequence"/>
</dbReference>
<name>A0A1I4M4R7_9HYPH</name>
<organism evidence="2 3">
    <name type="scientific">Methylobacterium pseudosasicola</name>
    <dbReference type="NCBI Taxonomy" id="582667"/>
    <lineage>
        <taxon>Bacteria</taxon>
        <taxon>Pseudomonadati</taxon>
        <taxon>Pseudomonadota</taxon>
        <taxon>Alphaproteobacteria</taxon>
        <taxon>Hyphomicrobiales</taxon>
        <taxon>Methylobacteriaceae</taxon>
        <taxon>Methylobacterium</taxon>
    </lineage>
</organism>
<evidence type="ECO:0000256" key="1">
    <source>
        <dbReference type="SAM" id="MobiDB-lite"/>
    </source>
</evidence>
<reference evidence="3" key="1">
    <citation type="submission" date="2016-10" db="EMBL/GenBank/DDBJ databases">
        <authorList>
            <person name="Varghese N."/>
            <person name="Submissions S."/>
        </authorList>
    </citation>
    <scope>NUCLEOTIDE SEQUENCE [LARGE SCALE GENOMIC DNA]</scope>
    <source>
        <strain evidence="3">BL36</strain>
    </source>
</reference>
<accession>A0A1I4M4R7</accession>
<evidence type="ECO:0000313" key="2">
    <source>
        <dbReference type="EMBL" id="SFL98232.1"/>
    </source>
</evidence>
<evidence type="ECO:0000313" key="3">
    <source>
        <dbReference type="Proteomes" id="UP000199048"/>
    </source>
</evidence>